<dbReference type="OrthoDB" id="6658576at2"/>
<sequence>MAYSKNLRQKAFNYLETGHSAEEVRQVFGIALRTVFNWLKRQRNGCLEDKPRKRHPIKIDNDQLKSDIKKYSDNYLKEIAKEFKVDPSSIFYACKRLKITLKKRPYFTKKEMRKTVRSLKKN</sequence>
<dbReference type="AlphaFoldDB" id="Q6MDH9"/>
<gene>
    <name evidence="2" type="ORF">PC_RS03095</name>
</gene>
<dbReference type="Pfam" id="PF01710">
    <property type="entry name" value="HTH_Tnp_IS630"/>
    <property type="match status" value="1"/>
</dbReference>
<dbReference type="EMBL" id="BX908798">
    <property type="protein sequence ID" value="CAF23370.1"/>
    <property type="molecule type" value="Genomic_DNA"/>
</dbReference>
<dbReference type="SUPFAM" id="SSF46689">
    <property type="entry name" value="Homeodomain-like"/>
    <property type="match status" value="1"/>
</dbReference>
<name>Q6MDH9_PARUW</name>
<dbReference type="KEGG" id="pcu:PC_RS03095"/>
<evidence type="ECO:0000259" key="1">
    <source>
        <dbReference type="Pfam" id="PF01710"/>
    </source>
</evidence>
<dbReference type="HOGENOM" id="CLU_056788_5_2_0"/>
<evidence type="ECO:0000313" key="2">
    <source>
        <dbReference type="EMBL" id="CAF23370.1"/>
    </source>
</evidence>
<dbReference type="InterPro" id="IPR009057">
    <property type="entry name" value="Homeodomain-like_sf"/>
</dbReference>
<protein>
    <recommendedName>
        <fullName evidence="1">Transposase Synechocystis PCC 6803 domain-containing protein</fullName>
    </recommendedName>
</protein>
<feature type="domain" description="Transposase Synechocystis PCC 6803" evidence="1">
    <location>
        <begin position="1"/>
        <end position="117"/>
    </location>
</feature>
<evidence type="ECO:0000313" key="3">
    <source>
        <dbReference type="Proteomes" id="UP000000529"/>
    </source>
</evidence>
<organism evidence="2 3">
    <name type="scientific">Protochlamydia amoebophila (strain UWE25)</name>
    <dbReference type="NCBI Taxonomy" id="264201"/>
    <lineage>
        <taxon>Bacteria</taxon>
        <taxon>Pseudomonadati</taxon>
        <taxon>Chlamydiota</taxon>
        <taxon>Chlamydiia</taxon>
        <taxon>Parachlamydiales</taxon>
        <taxon>Parachlamydiaceae</taxon>
        <taxon>Candidatus Protochlamydia</taxon>
    </lineage>
</organism>
<dbReference type="Proteomes" id="UP000000529">
    <property type="component" value="Chromosome"/>
</dbReference>
<dbReference type="eggNOG" id="COG3415">
    <property type="taxonomic scope" value="Bacteria"/>
</dbReference>
<accession>Q6MDH9</accession>
<proteinExistence type="predicted"/>
<dbReference type="InterPro" id="IPR002622">
    <property type="entry name" value="Transposase_14"/>
</dbReference>
<reference evidence="2 3" key="1">
    <citation type="journal article" date="2004" name="Science">
        <title>Illuminating the evolutionary history of chlamydiae.</title>
        <authorList>
            <person name="Horn M."/>
            <person name="Collingro A."/>
            <person name="Schmitz-Esser S."/>
            <person name="Beier C.L."/>
            <person name="Purkhold U."/>
            <person name="Fartmann B."/>
            <person name="Brandt P."/>
            <person name="Nyakatura G.J."/>
            <person name="Droege M."/>
            <person name="Frishman D."/>
            <person name="Rattei T."/>
            <person name="Mewes H."/>
            <person name="Wagner M."/>
        </authorList>
    </citation>
    <scope>NUCLEOTIDE SEQUENCE [LARGE SCALE GENOMIC DNA]</scope>
    <source>
        <strain evidence="2 3">UWE25</strain>
    </source>
</reference>
<keyword evidence="3" id="KW-1185">Reference proteome</keyword>
<dbReference type="RefSeq" id="WP_011175196.1">
    <property type="nucleotide sequence ID" value="NC_005861.2"/>
</dbReference>